<dbReference type="PANTHER" id="PTHR44218:SF4">
    <property type="entry name" value="PROTEIN SUPPRESSOR OF PHYA-105 1-LIKE ISOFORM X1"/>
    <property type="match status" value="1"/>
</dbReference>
<evidence type="ECO:0000256" key="3">
    <source>
        <dbReference type="PROSITE-ProRule" id="PRU00221"/>
    </source>
</evidence>
<dbReference type="Pfam" id="PF00400">
    <property type="entry name" value="WD40"/>
    <property type="match status" value="2"/>
</dbReference>
<dbReference type="InterPro" id="IPR019775">
    <property type="entry name" value="WD40_repeat_CS"/>
</dbReference>
<dbReference type="AlphaFoldDB" id="A0A2G9G5J3"/>
<evidence type="ECO:0000313" key="4">
    <source>
        <dbReference type="EMBL" id="PIN00571.1"/>
    </source>
</evidence>
<feature type="repeat" description="WD" evidence="3">
    <location>
        <begin position="57"/>
        <end position="90"/>
    </location>
</feature>
<dbReference type="Gene3D" id="2.130.10.10">
    <property type="entry name" value="YVTN repeat-like/Quinoprotein amine dehydrogenase"/>
    <property type="match status" value="1"/>
</dbReference>
<dbReference type="InterPro" id="IPR001680">
    <property type="entry name" value="WD40_rpt"/>
</dbReference>
<dbReference type="Proteomes" id="UP000231279">
    <property type="component" value="Unassembled WGS sequence"/>
</dbReference>
<reference evidence="5" key="1">
    <citation type="journal article" date="2018" name="Gigascience">
        <title>Genome assembly of the Pink Ipe (Handroanthus impetiginosus, Bignoniaceae), a highly valued, ecologically keystone Neotropical timber forest tree.</title>
        <authorList>
            <person name="Silva-Junior O.B."/>
            <person name="Grattapaglia D."/>
            <person name="Novaes E."/>
            <person name="Collevatti R.G."/>
        </authorList>
    </citation>
    <scope>NUCLEOTIDE SEQUENCE [LARGE SCALE GENOMIC DNA]</scope>
    <source>
        <strain evidence="5">cv. UFG-1</strain>
    </source>
</reference>
<dbReference type="PROSITE" id="PS00678">
    <property type="entry name" value="WD_REPEATS_1"/>
    <property type="match status" value="1"/>
</dbReference>
<keyword evidence="5" id="KW-1185">Reference proteome</keyword>
<dbReference type="InterPro" id="IPR015943">
    <property type="entry name" value="WD40/YVTN_repeat-like_dom_sf"/>
</dbReference>
<dbReference type="EMBL" id="NKXS01006891">
    <property type="protein sequence ID" value="PIN00571.1"/>
    <property type="molecule type" value="Genomic_DNA"/>
</dbReference>
<dbReference type="GO" id="GO:0009640">
    <property type="term" value="P:photomorphogenesis"/>
    <property type="evidence" value="ECO:0007669"/>
    <property type="project" value="InterPro"/>
</dbReference>
<dbReference type="OrthoDB" id="273771at2759"/>
<comment type="caution">
    <text evidence="4">The sequence shown here is derived from an EMBL/GenBank/DDBJ whole genome shotgun (WGS) entry which is preliminary data.</text>
</comment>
<protein>
    <submittedName>
        <fullName evidence="4">Uncharacterized protein</fullName>
    </submittedName>
</protein>
<accession>A0A2G9G5J3</accession>
<evidence type="ECO:0000256" key="2">
    <source>
        <dbReference type="ARBA" id="ARBA00022737"/>
    </source>
</evidence>
<dbReference type="SMART" id="SM00320">
    <property type="entry name" value="WD40"/>
    <property type="match status" value="4"/>
</dbReference>
<dbReference type="PROSITE" id="PS50082">
    <property type="entry name" value="WD_REPEATS_2"/>
    <property type="match status" value="1"/>
</dbReference>
<dbReference type="PANTHER" id="PTHR44218">
    <property type="entry name" value="PROTEIN SPA1-RELATED 2"/>
    <property type="match status" value="1"/>
</dbReference>
<dbReference type="SUPFAM" id="SSF50978">
    <property type="entry name" value="WD40 repeat-like"/>
    <property type="match status" value="1"/>
</dbReference>
<keyword evidence="1 3" id="KW-0853">WD repeat</keyword>
<dbReference type="InterPro" id="IPR036322">
    <property type="entry name" value="WD40_repeat_dom_sf"/>
</dbReference>
<gene>
    <name evidence="4" type="ORF">CDL12_26931</name>
</gene>
<evidence type="ECO:0000256" key="1">
    <source>
        <dbReference type="ARBA" id="ARBA00022574"/>
    </source>
</evidence>
<name>A0A2G9G5J3_9LAMI</name>
<sequence length="196" mass="21809">MFNVIVQRNSMGSIWNPANVCCVQFSPYSSHLLAFGSADYRIYCYDIRHIRIPWCTLAGHGKTVSYVRFLDSETMVSASTDNTLKLWDLKKTSLEGLSPNACNLTFSGHTNEKNFVGLAVLDGYIACGSETNEVYAYYKSLPMPITSHKIGCIDPISGSEINDENGHFVSSVCWRRKSQMLASANSNGNIEILRMV</sequence>
<dbReference type="InterPro" id="IPR044630">
    <property type="entry name" value="SPA1/2/3/4"/>
</dbReference>
<dbReference type="STRING" id="429701.A0A2G9G5J3"/>
<organism evidence="4 5">
    <name type="scientific">Handroanthus impetiginosus</name>
    <dbReference type="NCBI Taxonomy" id="429701"/>
    <lineage>
        <taxon>Eukaryota</taxon>
        <taxon>Viridiplantae</taxon>
        <taxon>Streptophyta</taxon>
        <taxon>Embryophyta</taxon>
        <taxon>Tracheophyta</taxon>
        <taxon>Spermatophyta</taxon>
        <taxon>Magnoliopsida</taxon>
        <taxon>eudicotyledons</taxon>
        <taxon>Gunneridae</taxon>
        <taxon>Pentapetalae</taxon>
        <taxon>asterids</taxon>
        <taxon>lamiids</taxon>
        <taxon>Lamiales</taxon>
        <taxon>Bignoniaceae</taxon>
        <taxon>Crescentiina</taxon>
        <taxon>Tabebuia alliance</taxon>
        <taxon>Handroanthus</taxon>
    </lineage>
</organism>
<evidence type="ECO:0000313" key="5">
    <source>
        <dbReference type="Proteomes" id="UP000231279"/>
    </source>
</evidence>
<dbReference type="PROSITE" id="PS50294">
    <property type="entry name" value="WD_REPEATS_REGION"/>
    <property type="match status" value="1"/>
</dbReference>
<keyword evidence="2" id="KW-0677">Repeat</keyword>
<proteinExistence type="predicted"/>